<evidence type="ECO:0000313" key="3">
    <source>
        <dbReference type="EMBL" id="GGF13536.1"/>
    </source>
</evidence>
<dbReference type="PANTHER" id="PTHR48090">
    <property type="entry name" value="UNDECAPRENYL-PHOSPHATE 4-DEOXY-4-FORMAMIDO-L-ARABINOSE TRANSFERASE-RELATED"/>
    <property type="match status" value="1"/>
</dbReference>
<evidence type="ECO:0000259" key="2">
    <source>
        <dbReference type="Pfam" id="PF00535"/>
    </source>
</evidence>
<accession>A0ABQ1U8Y4</accession>
<organism evidence="3 4">
    <name type="scientific">Williamsia phyllosphaerae</name>
    <dbReference type="NCBI Taxonomy" id="885042"/>
    <lineage>
        <taxon>Bacteria</taxon>
        <taxon>Bacillati</taxon>
        <taxon>Actinomycetota</taxon>
        <taxon>Actinomycetes</taxon>
        <taxon>Mycobacteriales</taxon>
        <taxon>Nocardiaceae</taxon>
        <taxon>Williamsia</taxon>
    </lineage>
</organism>
<comment type="caution">
    <text evidence="3">The sequence shown here is derived from an EMBL/GenBank/DDBJ whole genome shotgun (WGS) entry which is preliminary data.</text>
</comment>
<evidence type="ECO:0000256" key="1">
    <source>
        <dbReference type="ARBA" id="ARBA00006739"/>
    </source>
</evidence>
<name>A0ABQ1U8Y4_9NOCA</name>
<dbReference type="InterPro" id="IPR050256">
    <property type="entry name" value="Glycosyltransferase_2"/>
</dbReference>
<dbReference type="Proteomes" id="UP000632454">
    <property type="component" value="Unassembled WGS sequence"/>
</dbReference>
<dbReference type="PANTHER" id="PTHR48090:SF7">
    <property type="entry name" value="RFBJ PROTEIN"/>
    <property type="match status" value="1"/>
</dbReference>
<feature type="domain" description="Glycosyltransferase 2-like" evidence="2">
    <location>
        <begin position="2"/>
        <end position="145"/>
    </location>
</feature>
<protein>
    <submittedName>
        <fullName evidence="3">Glycosyl transferase</fullName>
    </submittedName>
</protein>
<reference evidence="4" key="1">
    <citation type="journal article" date="2019" name="Int. J. Syst. Evol. Microbiol.">
        <title>The Global Catalogue of Microorganisms (GCM) 10K type strain sequencing project: providing services to taxonomists for standard genome sequencing and annotation.</title>
        <authorList>
            <consortium name="The Broad Institute Genomics Platform"/>
            <consortium name="The Broad Institute Genome Sequencing Center for Infectious Disease"/>
            <person name="Wu L."/>
            <person name="Ma J."/>
        </authorList>
    </citation>
    <scope>NUCLEOTIDE SEQUENCE [LARGE SCALE GENOMIC DNA]</scope>
    <source>
        <strain evidence="4">CCM 7855</strain>
    </source>
</reference>
<dbReference type="CDD" id="cd04179">
    <property type="entry name" value="DPM_DPG-synthase_like"/>
    <property type="match status" value="1"/>
</dbReference>
<dbReference type="Gene3D" id="3.90.550.10">
    <property type="entry name" value="Spore Coat Polysaccharide Biosynthesis Protein SpsA, Chain A"/>
    <property type="match status" value="1"/>
</dbReference>
<dbReference type="SUPFAM" id="SSF53448">
    <property type="entry name" value="Nucleotide-diphospho-sugar transferases"/>
    <property type="match status" value="1"/>
</dbReference>
<dbReference type="InterPro" id="IPR029044">
    <property type="entry name" value="Nucleotide-diphossugar_trans"/>
</dbReference>
<gene>
    <name evidence="3" type="ORF">GCM10007298_06870</name>
</gene>
<keyword evidence="3" id="KW-0808">Transferase</keyword>
<sequence length="210" mass="22307">MIPCRDEAGALPGVLARIPEGYRALVVDNGSTDGTADVARAHGADVVHQPIPGYGSAVDAGVRAAQSEVVCTIDGDGSMEPSDLIDLVALLSEGADLAVGRRRPVERGVWPMHSQLGSRAAARRLSRRHGLDIHDIGPMRAARRERLLELKITDMRFGYPVELLALAGEAGWKVAETDVSYHPRTAGESKVSGSLVGSLRAARDFLGALR</sequence>
<dbReference type="EMBL" id="BMCS01000001">
    <property type="protein sequence ID" value="GGF13536.1"/>
    <property type="molecule type" value="Genomic_DNA"/>
</dbReference>
<dbReference type="GO" id="GO:0016740">
    <property type="term" value="F:transferase activity"/>
    <property type="evidence" value="ECO:0007669"/>
    <property type="project" value="UniProtKB-KW"/>
</dbReference>
<evidence type="ECO:0000313" key="4">
    <source>
        <dbReference type="Proteomes" id="UP000632454"/>
    </source>
</evidence>
<comment type="similarity">
    <text evidence="1">Belongs to the glycosyltransferase 2 family.</text>
</comment>
<proteinExistence type="inferred from homology"/>
<dbReference type="Pfam" id="PF00535">
    <property type="entry name" value="Glycos_transf_2"/>
    <property type="match status" value="1"/>
</dbReference>
<dbReference type="InterPro" id="IPR001173">
    <property type="entry name" value="Glyco_trans_2-like"/>
</dbReference>
<keyword evidence="4" id="KW-1185">Reference proteome</keyword>